<feature type="transmembrane region" description="Helical" evidence="1">
    <location>
        <begin position="6"/>
        <end position="25"/>
    </location>
</feature>
<keyword evidence="1" id="KW-0812">Transmembrane</keyword>
<name>A0A3M7SWW1_BRAPC</name>
<gene>
    <name evidence="2" type="ORF">BpHYR1_017930</name>
</gene>
<dbReference type="EMBL" id="REGN01000654">
    <property type="protein sequence ID" value="RNA40321.1"/>
    <property type="molecule type" value="Genomic_DNA"/>
</dbReference>
<reference evidence="2 3" key="1">
    <citation type="journal article" date="2018" name="Sci. Rep.">
        <title>Genomic signatures of local adaptation to the degree of environmental predictability in rotifers.</title>
        <authorList>
            <person name="Franch-Gras L."/>
            <person name="Hahn C."/>
            <person name="Garcia-Roger E.M."/>
            <person name="Carmona M.J."/>
            <person name="Serra M."/>
            <person name="Gomez A."/>
        </authorList>
    </citation>
    <scope>NUCLEOTIDE SEQUENCE [LARGE SCALE GENOMIC DNA]</scope>
    <source>
        <strain evidence="2">HYR1</strain>
    </source>
</reference>
<evidence type="ECO:0000313" key="2">
    <source>
        <dbReference type="EMBL" id="RNA40321.1"/>
    </source>
</evidence>
<comment type="caution">
    <text evidence="2">The sequence shown here is derived from an EMBL/GenBank/DDBJ whole genome shotgun (WGS) entry which is preliminary data.</text>
</comment>
<sequence>MILIFLISFILIYYFVVLQLLNEAIKISSFIILEKILQYSATYFVAPFLPRIIFLMLKKCNKVCCTILQIFVQFVFEIHKTIIL</sequence>
<keyword evidence="1" id="KW-1133">Transmembrane helix</keyword>
<dbReference type="AlphaFoldDB" id="A0A3M7SWW1"/>
<keyword evidence="3" id="KW-1185">Reference proteome</keyword>
<keyword evidence="1" id="KW-0472">Membrane</keyword>
<accession>A0A3M7SWW1</accession>
<evidence type="ECO:0000313" key="3">
    <source>
        <dbReference type="Proteomes" id="UP000276133"/>
    </source>
</evidence>
<proteinExistence type="predicted"/>
<dbReference type="Proteomes" id="UP000276133">
    <property type="component" value="Unassembled WGS sequence"/>
</dbReference>
<protein>
    <submittedName>
        <fullName evidence="2">Uncharacterized protein</fullName>
    </submittedName>
</protein>
<evidence type="ECO:0000256" key="1">
    <source>
        <dbReference type="SAM" id="Phobius"/>
    </source>
</evidence>
<feature type="transmembrane region" description="Helical" evidence="1">
    <location>
        <begin position="37"/>
        <end position="57"/>
    </location>
</feature>
<organism evidence="2 3">
    <name type="scientific">Brachionus plicatilis</name>
    <name type="common">Marine rotifer</name>
    <name type="synonym">Brachionus muelleri</name>
    <dbReference type="NCBI Taxonomy" id="10195"/>
    <lineage>
        <taxon>Eukaryota</taxon>
        <taxon>Metazoa</taxon>
        <taxon>Spiralia</taxon>
        <taxon>Gnathifera</taxon>
        <taxon>Rotifera</taxon>
        <taxon>Eurotatoria</taxon>
        <taxon>Monogononta</taxon>
        <taxon>Pseudotrocha</taxon>
        <taxon>Ploima</taxon>
        <taxon>Brachionidae</taxon>
        <taxon>Brachionus</taxon>
    </lineage>
</organism>